<comment type="similarity">
    <text evidence="2">Belongs to the V-ATPase proteolipid subunit family.</text>
</comment>
<accession>A0A813GS51</accession>
<sequence length="4545" mass="501421">MAMYSASTLMEMQKCDPSSAFFGFMGVTSAIVFANMGAAYGTAKSGVGISSMGVMRPDMVMRSIIPVVMACPKVTARQRQEQLLLEGLDAFLRSLHTGSESGTGAQNTPAARSSEDQKKTKRQRKAAVKDEDGLLTALARLIARAKKNEKTAGATGSKLSLALRLWEGAWPKDAVISQRKLQKQLENEETITATVALVHHKDVQTLKDLASAHGYTSCKLALVCADLEVAPKGHTTTWLQLHVKDMAPQLRKVAVTPLAAELSAMPSVVVRQRQPITIVEAKVIRVTMRKSCLEEPSRWPKLRTTPVPHILQTLCPDGHGLIRAYGWRKIIDDKGTIEGVTGFLRVTKEVADNARDAKSGKAGVFVDYLAQQGMRVQVAWIVRLQDETDEDYYLRALKTAGDKGLAFRRGGGAYLGVRGAEVQDTDKWKKATQWRLRGVPPGWTGDQVVTWLDSNGWTEPTIAMPPLKKLGWVIRATPPSEGWCHGIEIENGKVVTLSRYIVQRPQQQKSEAMAKAGNGFQRDPVTAKPPAPAPKDSKTEEMEVDGKDKMDEKGGMNENDPLEKRRKVDADTAAAPTPARSQARTEAKNDIITAAPTPARSQVRTEAKNDIDAKRASLSAPWGLQELDPGGDGDCGYRAIGVAYGLSNGETVEKVITEAKKLGATLRARATAWLRQKKKFKDSFAVDDMWTTGTEDGPIPTSYEEWLIATARPRRWIDGPGFAAAATVLARQILIFKFIEGRWCRVAHYEPHSTDAKAKLQASRLPVLPVEWSEPLDGSLTQQADCRGAGKSTASAAPSGNFDEVDRILGPARTFSSSSSSASARTLRTCATWTHSTIAKNAALNVPAEVDKILANARNPGGSEFRWTCGECQLNLAADSRMQLSPGERSTCKTGMVVASAIPEEQREWNCRLCKGGLPHMSRFDKLIAAQAYIKAEHPKQTPWKLYNLRRKRGPVLRKAREENGAKIRKTFGARRACGKDVYGKLGHKTVAVEPNWMEWTGSLKGRRKRCGAFISCARCFKGQASLAGVKCSGKAKFVKPQAQKFWKLLRERGYMTPGLIATAWKTTTAVLDKYYGYADPASVAFTGPHLGSHNAYGSEGPRRRLSKGSVSLLTWCLNVSAATVAWQVLEDAAVENVDAIALQEVKLDAEELKAFGSRADSLGYACFATRAKSRTKDDKEQGGTVSLVSKLYKSRIATKIVNNGSQATLVWVNGTLFGSCYAAHDSERLDFLQDLNTYVYAMDSQTIFHLMGDWNDLPDESPLAAALESAGGRVQATGAPTRWEGRRCIDYVITNAEKELANLREECAAYSDHKLLCWESPIRGEPRERWRLKKTTSYAPPSGCDVHRWQQNVASAWPEVQQDVKPATNREQLGENFRQLCGQLEAAFQIAFANCSEDGKVPRGSRAKGSGPAFERIPEASAKADPLDECFETRVWRNNLGRLKELARLEADEDQTAAKSNARQVLADKLARAKKVDLARPRPYEVARIETLLESLRKDKLSTKISKWVKKIQSSESAAYRWLDVRQGPPIHNIFDEEGESATQDIGEVLRVLVTHWRKVWHRSGPDLGNLHQLLEKVLGPKRKQQKWAHVSATELAKEAKKQAGAAASVDGWSGDEVVSFSIEMWEAIAAMFRDCERLGLAPEDLANARQAHIPKEGKDVRETDGALHAAAMRPITSGDELAFETAIQPSGWKVGCDRKSAAAALLEAACDNKFIATFDYSLAFDFTSPKLAAEIFEWLGMPIGTANLILSVWESQRRVLQYAGEANTNPEEVKTSLPQGDPWSLIAMAVVLLLPLLDLRRGPETTDIMLYVDDRAWASTNASDCMNFGRKWKDWSSRLGLKENEAKEKYYRQNYALALEEFAKVGAPPKTISGAPALLGVELAPETGRPFTDKEKKKLDQAALVARKARSLPLPAPRRLRIAAAKAQMFAKAEDAIARAGPNPAMGDRDLKKLFRGHSASPYFMAGQQVLMAAWRRAKRSKSLPGIWRDVGWVHMLCTFLQKIGCLEVAPCAGLQGSEASSTLTLQVKISTRQVEQLAVTLAKHGGRHSLKGGLPDPTPALTVANAKLPPTMSKDEVRGADWEHMVWKCEASGKPPELAAPTDLLQRRLGWASTARTRAYNFAVLDWMAEVRQRILEESFFVIFPLVLLVPWMKRAPLLRGVRNDDGTALLRNCKTCNSGMSSQEEFKRPDGFNRINAFLHVQMCRKVGLLRKPMTRKVRWLLRKLSPAACKPKKKRRRSVNWARRRADDRKARRKNLQLARTSIQRGGAGSSHCPAAVRSVTHTLGVLEEERGGLCLNVPVERGARNSGHCHSSSCLIKKTSGHCHSSSCLIKMTSGHCHVRHIRGGALGSEEFNIRGGAGAAAKVTARQRQEQLLLEGLDALLRSLHTGSESGTGAQNTPAARSSEDQNTKTKRQRKAAVKDEDGLLTALARLIARAKKNEKTAGATGRKLSLALRLWEGAWPKDAVISQHKLQKQLENEETITATVALVHHKDVQTLKDLASAHGYTSCKLALVCTDLEVSPKGHTTTWLQLHVKDMAPQLRKVAVTPLAAELPAMPSVVVRQRQPITIVEAKVIRVTMRKSGLEEPSRWPKLRTTPVPHILQTLCPDGHGLIRAYGWRKIIDDKGTIEGVTGFLRVTKEVADNAHDAKSGKAGVFEYEYKLPGLRLQDETDEDYYLRALKTAGDKGLAFRRGGGAYLGVTGAEVQDTDKWKKATQWRLHGVPPGWTGDQVVTWLDSNGWTEPTIAMPPLKKLGWVIRATPPSEGWCHGIEIENGKVVTLSRYIVQRPQQQKSEAMAKAGNGFQRDPVTAKPPAPAPKDGKTEEMEVDGEDKMDEKGGMNENDPLKKRRKVDADSAAAPTPARSQARTEAKNDIITAAPTPARSQVRTEAKNDIDAKRDGDCGYRAIGVAYGLSNGETVEKVITEAKKLGATLRARATAWLRQKKKFKDSFAVDDMWTTGTEDGPIPTSYEEWLIATARPRRWIDGPGFAAAATVLARQILIFKFIEGRWCRVAHYEPHSSDAKAKLQASRLPVLPSTASAAPSGNFDEADRILGPARTFSSSSSSASARTLRTCATWTHSTIAKNAALNMPAEVDKILANARNPGGSEFRWTCGECQLNLTADSRPQLSSRRTKHLQNRHGGGQRDPNSRLNGSNFVFKVSEAIPEEQREWNCPLCKGGLPHISRFDKLIAVQAHIKAEHPKRTPWKLYNLRRKRDPVLRKVREENGAKIRKTFDARRACGKDVYGKLGHKTVAVEPNWMEWTGSLKGRRKRCGAFISCARCFKGQASLAGVKCSGKAKFVKPQAQKFWKLLRERGYMNPGLIAAAWKTTTAVLDKYYGYADPASVAFTGPHLGSHNAYGSEGPRRRLSKGSVSLLTWCLNVSAATVAWQVLEDAAVENVDAIALQEVKLDAEELKAFGSRADSLGYACFATRAKSRTKDDKEHGGAVFLVSKLYKSRIATKIVNNGGQATLVWVNGTLFGSCYAAHDSERLDFLQDLNTYGYAMDSQTMFHLMGDWNPLAAALESAGGRVQATGAPTRWEGRRCIDYVITNAGKELANLREECAAYSDHKLLCWESPIRGEPRERWRLKKTTSYAPPSGCDVHRWQQNVASAWPEVQRDVKSATNREQLGENFRQLCGQLEAAFKIAFANCSEDGKVPRGSRAKGSGPAFERIPEASAKADPLDECFETRVWRNNLGRLKELARLEADEDQTAAKSNARQKVDLARPRPYEVARIETLLESLRKDKLSTKISKWVKKIQSSESAAYRWLDVRQGPPIHNIFDEEGEAATQDIGEVLRVLVTHWRKVWRRSGPDLGNLHQLLEKVLGPKRKQQKWAHVSATELAKEAKKQAGAAASVDGWSGDEVVSFSIEMWEAIAAMFRDCERLGLAPEDLANARQAHMPKEGKDVRETDGALHAAAMRPIAVLSALWRVWGRARLRNSDTAEWLESWLQPEICGGRRNVDALSSVIQLLEAACDSKFIATFDYSLAFDFTSPKLAAEIFEWLGMPIGTASLILSVWESQRRVLQYAGEANTNPEEVNTSLPQGDPWSLIAMAVVLLLPLLDLRRGPGTTDIMLYVDDRAWASTNASDCMNFGRKWKDWSSRLGLKENEAREKYYRQNYALAIEEFAKVGAPPKTISGAPALLGVELAPETGRPFTDKEKKKLDQAALVARKARSLPLPASRRFRIAAAKAVPKAAYGWLCEAPTEQMFAKQWATDLKKLFRGHSASPYFMAGQQVLMAAWRRAKRSKSLPGIWRDVGWVHMLCTFLQKIGCLEVAAWRWTTRLGGIIDLDPSSEDFNQTSGAVGHNTREAWRQTLFERWLARTDARIDSRQCQASAYNEQRCTLTRKLVANDTHRFAVVTGASVSPQKFEEVRGADWEHMVWKCEASGKPPELAAPTDLLQRRLGWASTARTRAYNFAVLDWMAESSSTFPLYGLITAVIINGKMDAATYSAYSGYAHLGAGLTVGMSSLAAGLAIGIVGDAGVRANAQQPRLFVGMILILIFAEALGLYGLIVGLVVASTAEGKGKGLCSQYNV</sequence>
<feature type="compositionally biased region" description="Polar residues" evidence="8">
    <location>
        <begin position="98"/>
        <end position="111"/>
    </location>
</feature>
<comment type="caution">
    <text evidence="12">The sequence shown here is derived from an EMBL/GenBank/DDBJ whole genome shotgun (WGS) entry which is preliminary data.</text>
</comment>
<dbReference type="PANTHER" id="PTHR10263">
    <property type="entry name" value="V-TYPE PROTON ATPASE PROTEOLIPID SUBUNIT"/>
    <property type="match status" value="1"/>
</dbReference>
<evidence type="ECO:0000256" key="1">
    <source>
        <dbReference type="ARBA" id="ARBA00004141"/>
    </source>
</evidence>
<dbReference type="CDD" id="cd22744">
    <property type="entry name" value="OTU"/>
    <property type="match status" value="2"/>
</dbReference>
<dbReference type="Pfam" id="PF03372">
    <property type="entry name" value="Exo_endo_phos"/>
    <property type="match status" value="1"/>
</dbReference>
<dbReference type="Proteomes" id="UP000654075">
    <property type="component" value="Unassembled WGS sequence"/>
</dbReference>
<dbReference type="EMBL" id="CAJNNV010029282">
    <property type="protein sequence ID" value="CAE8627891.1"/>
    <property type="molecule type" value="Genomic_DNA"/>
</dbReference>
<feature type="region of interest" description="Disordered" evidence="8">
    <location>
        <begin position="2237"/>
        <end position="2258"/>
    </location>
</feature>
<feature type="transmembrane region" description="Helical" evidence="9">
    <location>
        <begin position="4503"/>
        <end position="4529"/>
    </location>
</feature>
<dbReference type="Gene3D" id="3.90.70.80">
    <property type="match status" value="2"/>
</dbReference>
<keyword evidence="4 9" id="KW-0812">Transmembrane</keyword>
<protein>
    <submittedName>
        <fullName evidence="12">Uncharacterized protein</fullName>
    </submittedName>
</protein>
<dbReference type="SUPFAM" id="SSF81333">
    <property type="entry name" value="F1F0 ATP synthase subunit C"/>
    <property type="match status" value="1"/>
</dbReference>
<comment type="subcellular location">
    <subcellularLocation>
        <location evidence="1">Membrane</location>
        <topology evidence="1">Multi-pass membrane protein</topology>
    </subcellularLocation>
</comment>
<dbReference type="OrthoDB" id="1744869at2759"/>
<organism evidence="12 13">
    <name type="scientific">Polarella glacialis</name>
    <name type="common">Dinoflagellate</name>
    <dbReference type="NCBI Taxonomy" id="89957"/>
    <lineage>
        <taxon>Eukaryota</taxon>
        <taxon>Sar</taxon>
        <taxon>Alveolata</taxon>
        <taxon>Dinophyceae</taxon>
        <taxon>Suessiales</taxon>
        <taxon>Suessiaceae</taxon>
        <taxon>Polarella</taxon>
    </lineage>
</organism>
<dbReference type="Gene3D" id="3.60.10.10">
    <property type="entry name" value="Endonuclease/exonuclease/phosphatase"/>
    <property type="match status" value="2"/>
</dbReference>
<keyword evidence="5 9" id="KW-1133">Transmembrane helix</keyword>
<feature type="region of interest" description="Disordered" evidence="8">
    <location>
        <begin position="3131"/>
        <end position="3159"/>
    </location>
</feature>
<evidence type="ECO:0000256" key="2">
    <source>
        <dbReference type="ARBA" id="ARBA00007296"/>
    </source>
</evidence>
<evidence type="ECO:0000256" key="7">
    <source>
        <dbReference type="ARBA" id="ARBA00023136"/>
    </source>
</evidence>
<evidence type="ECO:0000256" key="6">
    <source>
        <dbReference type="ARBA" id="ARBA00023065"/>
    </source>
</evidence>
<evidence type="ECO:0000259" key="10">
    <source>
        <dbReference type="PROSITE" id="PS50802"/>
    </source>
</evidence>
<feature type="domain" description="Reverse transcriptase" evidence="11">
    <location>
        <begin position="3889"/>
        <end position="4156"/>
    </location>
</feature>
<evidence type="ECO:0000256" key="4">
    <source>
        <dbReference type="ARBA" id="ARBA00022692"/>
    </source>
</evidence>
<evidence type="ECO:0000259" key="11">
    <source>
        <dbReference type="PROSITE" id="PS50878"/>
    </source>
</evidence>
<proteinExistence type="inferred from homology"/>
<keyword evidence="6" id="KW-0406">Ion transport</keyword>
<dbReference type="CDD" id="cd18176">
    <property type="entry name" value="ATP-synt_Vo_c_ATP6C_rpt2"/>
    <property type="match status" value="1"/>
</dbReference>
<feature type="compositionally biased region" description="Polar residues" evidence="8">
    <location>
        <begin position="2393"/>
        <end position="2407"/>
    </location>
</feature>
<evidence type="ECO:0000256" key="5">
    <source>
        <dbReference type="ARBA" id="ARBA00022989"/>
    </source>
</evidence>
<dbReference type="InterPro" id="IPR003323">
    <property type="entry name" value="OTU_dom"/>
</dbReference>
<feature type="transmembrane region" description="Helical" evidence="9">
    <location>
        <begin position="4469"/>
        <end position="4491"/>
    </location>
</feature>
<dbReference type="InterPro" id="IPR036691">
    <property type="entry name" value="Endo/exonu/phosph_ase_sf"/>
</dbReference>
<dbReference type="GO" id="GO:0046961">
    <property type="term" value="F:proton-transporting ATPase activity, rotational mechanism"/>
    <property type="evidence" value="ECO:0007669"/>
    <property type="project" value="InterPro"/>
</dbReference>
<dbReference type="Gene3D" id="1.20.120.610">
    <property type="entry name" value="lithium bound rotor ring of v- atpase"/>
    <property type="match status" value="2"/>
</dbReference>
<dbReference type="InterPro" id="IPR011555">
    <property type="entry name" value="ATPase_proteolipid_su_C_euk"/>
</dbReference>
<evidence type="ECO:0000256" key="9">
    <source>
        <dbReference type="SAM" id="Phobius"/>
    </source>
</evidence>
<feature type="transmembrane region" description="Helical" evidence="9">
    <location>
        <begin position="4442"/>
        <end position="4463"/>
    </location>
</feature>
<reference evidence="12" key="1">
    <citation type="submission" date="2021-02" db="EMBL/GenBank/DDBJ databases">
        <authorList>
            <person name="Dougan E. K."/>
            <person name="Rhodes N."/>
            <person name="Thang M."/>
            <person name="Chan C."/>
        </authorList>
    </citation>
    <scope>NUCLEOTIDE SEQUENCE</scope>
</reference>
<evidence type="ECO:0000256" key="8">
    <source>
        <dbReference type="SAM" id="MobiDB-lite"/>
    </source>
</evidence>
<dbReference type="InterPro" id="IPR002379">
    <property type="entry name" value="ATPase_proteolipid_c-like_dom"/>
</dbReference>
<dbReference type="GO" id="GO:0033179">
    <property type="term" value="C:proton-transporting V-type ATPase, V0 domain"/>
    <property type="evidence" value="ECO:0007669"/>
    <property type="project" value="InterPro"/>
</dbReference>
<feature type="domain" description="OTU" evidence="10">
    <location>
        <begin position="624"/>
        <end position="755"/>
    </location>
</feature>
<feature type="transmembrane region" description="Helical" evidence="9">
    <location>
        <begin position="21"/>
        <end position="41"/>
    </location>
</feature>
<keyword evidence="7 9" id="KW-0472">Membrane</keyword>
<dbReference type="NCBIfam" id="TIGR01100">
    <property type="entry name" value="V_ATP_synt_C"/>
    <property type="match status" value="1"/>
</dbReference>
<evidence type="ECO:0000313" key="12">
    <source>
        <dbReference type="EMBL" id="CAE8627891.1"/>
    </source>
</evidence>
<keyword evidence="3" id="KW-0813">Transport</keyword>
<keyword evidence="13" id="KW-1185">Reference proteome</keyword>
<dbReference type="PROSITE" id="PS50802">
    <property type="entry name" value="OTU"/>
    <property type="match status" value="2"/>
</dbReference>
<evidence type="ECO:0000256" key="3">
    <source>
        <dbReference type="ARBA" id="ARBA00022448"/>
    </source>
</evidence>
<dbReference type="Pfam" id="PF00137">
    <property type="entry name" value="ATP-synt_C"/>
    <property type="match status" value="2"/>
</dbReference>
<feature type="region of interest" description="Disordered" evidence="8">
    <location>
        <begin position="506"/>
        <end position="585"/>
    </location>
</feature>
<evidence type="ECO:0000313" key="13">
    <source>
        <dbReference type="Proteomes" id="UP000654075"/>
    </source>
</evidence>
<dbReference type="InterPro" id="IPR005135">
    <property type="entry name" value="Endo/exonuclease/phosphatase"/>
</dbReference>
<dbReference type="SUPFAM" id="SSF56219">
    <property type="entry name" value="DNase I-like"/>
    <property type="match status" value="2"/>
</dbReference>
<dbReference type="InterPro" id="IPR035921">
    <property type="entry name" value="F/V-ATP_Csub_sf"/>
</dbReference>
<feature type="region of interest" description="Disordered" evidence="8">
    <location>
        <begin position="98"/>
        <end position="128"/>
    </location>
</feature>
<dbReference type="InterPro" id="IPR000477">
    <property type="entry name" value="RT_dom"/>
</dbReference>
<feature type="compositionally biased region" description="Basic and acidic residues" evidence="8">
    <location>
        <begin position="535"/>
        <end position="570"/>
    </location>
</feature>
<feature type="region of interest" description="Disordered" evidence="8">
    <location>
        <begin position="2795"/>
        <end position="2874"/>
    </location>
</feature>
<name>A0A813GS51_POLGL</name>
<feature type="region of interest" description="Disordered" evidence="8">
    <location>
        <begin position="2393"/>
        <end position="2424"/>
    </location>
</feature>
<gene>
    <name evidence="12" type="ORF">PGLA1383_LOCUS44597</name>
</gene>
<dbReference type="CDD" id="cd18175">
    <property type="entry name" value="ATP-synt_Vo_c_ATP6C_rpt1"/>
    <property type="match status" value="1"/>
</dbReference>
<dbReference type="PROSITE" id="PS50878">
    <property type="entry name" value="RT_POL"/>
    <property type="match status" value="1"/>
</dbReference>
<dbReference type="GO" id="GO:0003824">
    <property type="term" value="F:catalytic activity"/>
    <property type="evidence" value="ECO:0007669"/>
    <property type="project" value="InterPro"/>
</dbReference>
<feature type="domain" description="OTU" evidence="10">
    <location>
        <begin position="2897"/>
        <end position="3028"/>
    </location>
</feature>